<proteinExistence type="predicted"/>
<accession>A0A915P5R1</accession>
<dbReference type="AlphaFoldDB" id="A0A915P5R1"/>
<protein>
    <submittedName>
        <fullName evidence="3">Uncharacterized protein</fullName>
    </submittedName>
</protein>
<sequence>MWLFFLFIFLNSFINFASPYSIFVKISWRENGENGQNYYKRLAGEEDERFKLELTGYHFDNPIVEKTDINDTFQFEDLNEGPFKLKIRIYGPIEVSVDIGTIEEILENDAIIYIIPRKDNTKYIKYIKVNGREDFFNSMINLFNNLRVLIFIWPTSPAESSKKINNIMIKCKDTVNSNFVANFNSIVNDDDGDEQYKSTNYVKTLICPNGEYTLLVDYKYNGDIYSHHSTTLWVCNKYTVRGIKCRATIHVEADYNIPDNYLDVVHNHDPQYDKNYKIVRITL</sequence>
<dbReference type="WBParaSite" id="scf7180000422872.g9756">
    <property type="protein sequence ID" value="scf7180000422872.g9756"/>
    <property type="gene ID" value="scf7180000422872.g9756"/>
</dbReference>
<evidence type="ECO:0000313" key="2">
    <source>
        <dbReference type="Proteomes" id="UP000887560"/>
    </source>
</evidence>
<dbReference type="Gene3D" id="2.20.25.240">
    <property type="match status" value="1"/>
</dbReference>
<keyword evidence="1" id="KW-0732">Signal</keyword>
<feature type="chain" id="PRO_5037916405" evidence="1">
    <location>
        <begin position="20"/>
        <end position="283"/>
    </location>
</feature>
<evidence type="ECO:0000313" key="3">
    <source>
        <dbReference type="WBParaSite" id="scf7180000422872.g9756"/>
    </source>
</evidence>
<name>A0A915P5R1_9BILA</name>
<feature type="signal peptide" evidence="1">
    <location>
        <begin position="1"/>
        <end position="19"/>
    </location>
</feature>
<reference evidence="3" key="1">
    <citation type="submission" date="2022-11" db="UniProtKB">
        <authorList>
            <consortium name="WormBaseParasite"/>
        </authorList>
    </citation>
    <scope>IDENTIFICATION</scope>
</reference>
<keyword evidence="2" id="KW-1185">Reference proteome</keyword>
<organism evidence="2 3">
    <name type="scientific">Meloidogyne floridensis</name>
    <dbReference type="NCBI Taxonomy" id="298350"/>
    <lineage>
        <taxon>Eukaryota</taxon>
        <taxon>Metazoa</taxon>
        <taxon>Ecdysozoa</taxon>
        <taxon>Nematoda</taxon>
        <taxon>Chromadorea</taxon>
        <taxon>Rhabditida</taxon>
        <taxon>Tylenchina</taxon>
        <taxon>Tylenchomorpha</taxon>
        <taxon>Tylenchoidea</taxon>
        <taxon>Meloidogynidae</taxon>
        <taxon>Meloidogyninae</taxon>
        <taxon>Meloidogyne</taxon>
    </lineage>
</organism>
<dbReference type="Proteomes" id="UP000887560">
    <property type="component" value="Unplaced"/>
</dbReference>
<evidence type="ECO:0000256" key="1">
    <source>
        <dbReference type="SAM" id="SignalP"/>
    </source>
</evidence>